<dbReference type="Gene3D" id="3.30.565.10">
    <property type="entry name" value="Histidine kinase-like ATPase, C-terminal domain"/>
    <property type="match status" value="1"/>
</dbReference>
<dbReference type="AlphaFoldDB" id="A0A844GTW1"/>
<evidence type="ECO:0000259" key="10">
    <source>
        <dbReference type="PROSITE" id="PS50109"/>
    </source>
</evidence>
<gene>
    <name evidence="14" type="ORF">GGC33_13515</name>
</gene>
<dbReference type="InterPro" id="IPR036061">
    <property type="entry name" value="CheW-like_dom_sf"/>
</dbReference>
<feature type="domain" description="CheW-like" evidence="12">
    <location>
        <begin position="711"/>
        <end position="850"/>
    </location>
</feature>
<feature type="modified residue" description="4-aspartylphosphate" evidence="8">
    <location>
        <position position="920"/>
    </location>
</feature>
<dbReference type="Proteomes" id="UP000437131">
    <property type="component" value="Unassembled WGS sequence"/>
</dbReference>
<dbReference type="Gene3D" id="1.20.120.160">
    <property type="entry name" value="HPT domain"/>
    <property type="match status" value="1"/>
</dbReference>
<dbReference type="CDD" id="cd00088">
    <property type="entry name" value="HPT"/>
    <property type="match status" value="1"/>
</dbReference>
<evidence type="ECO:0000313" key="15">
    <source>
        <dbReference type="Proteomes" id="UP000437131"/>
    </source>
</evidence>
<evidence type="ECO:0000313" key="14">
    <source>
        <dbReference type="EMBL" id="MTF39937.1"/>
    </source>
</evidence>
<comment type="catalytic activity">
    <reaction evidence="1">
        <text>ATP + protein L-histidine = ADP + protein N-phospho-L-histidine.</text>
        <dbReference type="EC" id="2.7.13.3"/>
    </reaction>
</comment>
<keyword evidence="4" id="KW-0808">Transferase</keyword>
<evidence type="ECO:0000256" key="8">
    <source>
        <dbReference type="PROSITE-ProRule" id="PRU00169"/>
    </source>
</evidence>
<dbReference type="Pfam" id="PF01584">
    <property type="entry name" value="CheW"/>
    <property type="match status" value="1"/>
</dbReference>
<dbReference type="Gene3D" id="3.40.50.2300">
    <property type="match status" value="1"/>
</dbReference>
<evidence type="ECO:0000256" key="5">
    <source>
        <dbReference type="ARBA" id="ARBA00022777"/>
    </source>
</evidence>
<organism evidence="14 15">
    <name type="scientific">Cyanobacterium aponinum 0216</name>
    <dbReference type="NCBI Taxonomy" id="2676140"/>
    <lineage>
        <taxon>Bacteria</taxon>
        <taxon>Bacillati</taxon>
        <taxon>Cyanobacteriota</taxon>
        <taxon>Cyanophyceae</taxon>
        <taxon>Oscillatoriophycideae</taxon>
        <taxon>Chroococcales</taxon>
        <taxon>Geminocystaceae</taxon>
        <taxon>Cyanobacterium</taxon>
    </lineage>
</organism>
<dbReference type="Pfam" id="PF00072">
    <property type="entry name" value="Response_reg"/>
    <property type="match status" value="1"/>
</dbReference>
<evidence type="ECO:0000256" key="6">
    <source>
        <dbReference type="ARBA" id="ARBA00023012"/>
    </source>
</evidence>
<dbReference type="GO" id="GO:0006935">
    <property type="term" value="P:chemotaxis"/>
    <property type="evidence" value="ECO:0007669"/>
    <property type="project" value="InterPro"/>
</dbReference>
<dbReference type="PROSITE" id="PS50109">
    <property type="entry name" value="HIS_KIN"/>
    <property type="match status" value="1"/>
</dbReference>
<dbReference type="FunFam" id="3.30.565.10:FF:000016">
    <property type="entry name" value="Chemotaxis protein CheA, putative"/>
    <property type="match status" value="1"/>
</dbReference>
<dbReference type="InterPro" id="IPR001789">
    <property type="entry name" value="Sig_transdc_resp-reg_receiver"/>
</dbReference>
<dbReference type="SUPFAM" id="SSF52172">
    <property type="entry name" value="CheY-like"/>
    <property type="match status" value="1"/>
</dbReference>
<dbReference type="InterPro" id="IPR002545">
    <property type="entry name" value="CheW-lke_dom"/>
</dbReference>
<feature type="domain" description="Histidine kinase" evidence="10">
    <location>
        <begin position="486"/>
        <end position="709"/>
    </location>
</feature>
<evidence type="ECO:0000256" key="9">
    <source>
        <dbReference type="SAM" id="Coils"/>
    </source>
</evidence>
<dbReference type="SMART" id="SM00260">
    <property type="entry name" value="CheW"/>
    <property type="match status" value="1"/>
</dbReference>
<dbReference type="InterPro" id="IPR008207">
    <property type="entry name" value="Sig_transdc_His_kin_Hpt_dom"/>
</dbReference>
<evidence type="ECO:0000256" key="3">
    <source>
        <dbReference type="ARBA" id="ARBA00022553"/>
    </source>
</evidence>
<dbReference type="EMBL" id="WMIA01000019">
    <property type="protein sequence ID" value="MTF39937.1"/>
    <property type="molecule type" value="Genomic_DNA"/>
</dbReference>
<keyword evidence="5" id="KW-0418">Kinase</keyword>
<sequence>MDQEQIKMNFLDEAEECFDSIESALLHISSTVAETEKIDLALRAAHSVKGGAGMMGFMTLSEVAHRLEDFLKILRVHYYSTNIDVAIETLLLQGVDQMRHISDLYRHGLEIDENLSRDLEIIFTGLQEYLGELTPEDEDFLFTQNEQVDSASLMFEEGAQNIIDNFARSMENLSVEELKFTLQSACEQLSFCAQLAELTPVIELCQSIQQQAEIIETENIKALCDEAIKSWRRTLALVMRGSLDKLPSSLDVSFMPLEENLVSWDEDDLSSLTDALDTVTTTNLFSPEETFDENDLSSLSDALDNLTSEEISLEEDLVTNNNRKYTEELLIPEEELALLENALSEAISETTEEINTPVINQAKPTISKTSSRQTVRISTEQIEQLNNLFGKLILERNRVNSHLEQLKNFVELMNQRMSKLEDSNRLLRDWYDRTSVADLITVAQGVGIASKNLSNSPLNQQFDALEMDRYTDVHLISQGQIETIVQLKEVGTDINLELLEVNRGMQELNQTMRSLQKNVTQIQMRPFSDLVKGFPRLMRDLSIQYHKQVNLTIEGKNTLLDRTFIESLNAPMVHLIRNAFDHGIESPQTRQEQGKATMGNIKLSAVNRGTKTIITIEDDGAGINLEKISQRLQEMGFSSEQIQQMSSHQLVNHIFDAGFSTADQVTELSGRGVGMDVVRTNLHEIGGEIQVTTKIGEGTKFTLTVPFNSSILRVMIVESAGGFFAIPVNSVREVLNLSSEIEQNSRQITWQNQTIPLISLKETLTFNRPYQSRQMSGNPIINQSVAIVVGEGNNLGALEVEKYWGEQEVTIRPIESYIPLPEGVISSMILGDGRVLLLIDPVSWIQSSITEEQISIPSIPYTFVTPNTKTILITDDSINIRRYLASTLEKAGYQVEEAKDGQEAVEKLLSGLSVQGMICDIEMPNLDGYGVLEEIKGKPEFQSLPIIMLTSRSNEKHRQIALNLGASAYFSKPYNEGELLETIKNLILS</sequence>
<dbReference type="SMART" id="SM00073">
    <property type="entry name" value="HPT"/>
    <property type="match status" value="1"/>
</dbReference>
<feature type="coiled-coil region" evidence="9">
    <location>
        <begin position="498"/>
        <end position="525"/>
    </location>
</feature>
<dbReference type="Pfam" id="PF02518">
    <property type="entry name" value="HATPase_c"/>
    <property type="match status" value="1"/>
</dbReference>
<dbReference type="GO" id="GO:0000155">
    <property type="term" value="F:phosphorelay sensor kinase activity"/>
    <property type="evidence" value="ECO:0007669"/>
    <property type="project" value="InterPro"/>
</dbReference>
<dbReference type="InterPro" id="IPR005467">
    <property type="entry name" value="His_kinase_dom"/>
</dbReference>
<dbReference type="PROSITE" id="PS50851">
    <property type="entry name" value="CHEW"/>
    <property type="match status" value="1"/>
</dbReference>
<keyword evidence="9" id="KW-0175">Coiled coil</keyword>
<accession>A0A844GTW1</accession>
<dbReference type="InterPro" id="IPR011006">
    <property type="entry name" value="CheY-like_superfamily"/>
</dbReference>
<dbReference type="InterPro" id="IPR036890">
    <property type="entry name" value="HATPase_C_sf"/>
</dbReference>
<evidence type="ECO:0000256" key="1">
    <source>
        <dbReference type="ARBA" id="ARBA00000085"/>
    </source>
</evidence>
<dbReference type="EC" id="2.7.13.3" evidence="2"/>
<proteinExistence type="predicted"/>
<protein>
    <recommendedName>
        <fullName evidence="2">histidine kinase</fullName>
        <ecNumber evidence="2">2.7.13.3</ecNumber>
    </recommendedName>
</protein>
<dbReference type="GO" id="GO:0005737">
    <property type="term" value="C:cytoplasm"/>
    <property type="evidence" value="ECO:0007669"/>
    <property type="project" value="InterPro"/>
</dbReference>
<dbReference type="InterPro" id="IPR004358">
    <property type="entry name" value="Sig_transdc_His_kin-like_C"/>
</dbReference>
<evidence type="ECO:0000256" key="4">
    <source>
        <dbReference type="ARBA" id="ARBA00022679"/>
    </source>
</evidence>
<dbReference type="SUPFAM" id="SSF47226">
    <property type="entry name" value="Histidine-containing phosphotransfer domain, HPT domain"/>
    <property type="match status" value="1"/>
</dbReference>
<evidence type="ECO:0000256" key="7">
    <source>
        <dbReference type="PROSITE-ProRule" id="PRU00110"/>
    </source>
</evidence>
<dbReference type="Gene3D" id="2.30.30.40">
    <property type="entry name" value="SH3 Domains"/>
    <property type="match status" value="1"/>
</dbReference>
<evidence type="ECO:0000259" key="12">
    <source>
        <dbReference type="PROSITE" id="PS50851"/>
    </source>
</evidence>
<comment type="caution">
    <text evidence="14">The sequence shown here is derived from an EMBL/GenBank/DDBJ whole genome shotgun (WGS) entry which is preliminary data.</text>
</comment>
<name>A0A844GTW1_9CHRO</name>
<dbReference type="SUPFAM" id="SSF50341">
    <property type="entry name" value="CheW-like"/>
    <property type="match status" value="1"/>
</dbReference>
<evidence type="ECO:0000259" key="13">
    <source>
        <dbReference type="PROSITE" id="PS50894"/>
    </source>
</evidence>
<dbReference type="PROSITE" id="PS50894">
    <property type="entry name" value="HPT"/>
    <property type="match status" value="1"/>
</dbReference>
<dbReference type="Pfam" id="PF01627">
    <property type="entry name" value="Hpt"/>
    <property type="match status" value="1"/>
</dbReference>
<dbReference type="InterPro" id="IPR051315">
    <property type="entry name" value="Bact_Chemotaxis_CheA"/>
</dbReference>
<feature type="domain" description="HPt" evidence="13">
    <location>
        <begin position="1"/>
        <end position="105"/>
    </location>
</feature>
<evidence type="ECO:0000259" key="11">
    <source>
        <dbReference type="PROSITE" id="PS50110"/>
    </source>
</evidence>
<dbReference type="SMART" id="SM01231">
    <property type="entry name" value="H-kinase_dim"/>
    <property type="match status" value="1"/>
</dbReference>
<feature type="modified residue" description="Phosphohistidine" evidence="7">
    <location>
        <position position="46"/>
    </location>
</feature>
<dbReference type="SUPFAM" id="SSF55874">
    <property type="entry name" value="ATPase domain of HSP90 chaperone/DNA topoisomerase II/histidine kinase"/>
    <property type="match status" value="1"/>
</dbReference>
<dbReference type="PANTHER" id="PTHR43395:SF1">
    <property type="entry name" value="CHEMOTAXIS PROTEIN CHEA"/>
    <property type="match status" value="1"/>
</dbReference>
<dbReference type="PROSITE" id="PS50110">
    <property type="entry name" value="RESPONSE_REGULATORY"/>
    <property type="match status" value="1"/>
</dbReference>
<feature type="domain" description="Response regulatory" evidence="11">
    <location>
        <begin position="870"/>
        <end position="987"/>
    </location>
</feature>
<dbReference type="RefSeq" id="WP_155084322.1">
    <property type="nucleotide sequence ID" value="NZ_WMIA01000019.1"/>
</dbReference>
<dbReference type="PANTHER" id="PTHR43395">
    <property type="entry name" value="SENSOR HISTIDINE KINASE CHEA"/>
    <property type="match status" value="1"/>
</dbReference>
<dbReference type="InterPro" id="IPR036641">
    <property type="entry name" value="HPT_dom_sf"/>
</dbReference>
<evidence type="ECO:0000256" key="2">
    <source>
        <dbReference type="ARBA" id="ARBA00012438"/>
    </source>
</evidence>
<dbReference type="InterPro" id="IPR003594">
    <property type="entry name" value="HATPase_dom"/>
</dbReference>
<keyword evidence="3 8" id="KW-0597">Phosphoprotein</keyword>
<dbReference type="InterPro" id="IPR004105">
    <property type="entry name" value="CheA-like_dim"/>
</dbReference>
<dbReference type="PRINTS" id="PR00344">
    <property type="entry name" value="BCTRLSENSOR"/>
</dbReference>
<dbReference type="SMART" id="SM00448">
    <property type="entry name" value="REC"/>
    <property type="match status" value="1"/>
</dbReference>
<keyword evidence="6" id="KW-0902">Two-component regulatory system</keyword>
<dbReference type="SMART" id="SM00387">
    <property type="entry name" value="HATPase_c"/>
    <property type="match status" value="1"/>
</dbReference>
<reference evidence="14 15" key="1">
    <citation type="submission" date="2019-11" db="EMBL/GenBank/DDBJ databases">
        <title>Isolation of a new High Light Tolerant Cyanobacteria.</title>
        <authorList>
            <person name="Dobson Z."/>
            <person name="Vaughn N."/>
            <person name="Vaughn M."/>
            <person name="Fromme P."/>
            <person name="Mazor Y."/>
        </authorList>
    </citation>
    <scope>NUCLEOTIDE SEQUENCE [LARGE SCALE GENOMIC DNA]</scope>
    <source>
        <strain evidence="14 15">0216</strain>
    </source>
</reference>